<organism evidence="2 3">
    <name type="scientific">Dinothrombium tinctorium</name>
    <dbReference type="NCBI Taxonomy" id="1965070"/>
    <lineage>
        <taxon>Eukaryota</taxon>
        <taxon>Metazoa</taxon>
        <taxon>Ecdysozoa</taxon>
        <taxon>Arthropoda</taxon>
        <taxon>Chelicerata</taxon>
        <taxon>Arachnida</taxon>
        <taxon>Acari</taxon>
        <taxon>Acariformes</taxon>
        <taxon>Trombidiformes</taxon>
        <taxon>Prostigmata</taxon>
        <taxon>Anystina</taxon>
        <taxon>Parasitengona</taxon>
        <taxon>Trombidioidea</taxon>
        <taxon>Trombidiidae</taxon>
        <taxon>Dinothrombium</taxon>
    </lineage>
</organism>
<keyword evidence="1" id="KW-0812">Transmembrane</keyword>
<dbReference type="SUPFAM" id="SSF81518">
    <property type="entry name" value="Subunit XI (6.4 kDa protein) of cytochrome bc1 complex (Ubiquinol-cytochrome c reductase)"/>
    <property type="match status" value="1"/>
</dbReference>
<name>A0A3S3NSC4_9ACAR</name>
<dbReference type="GO" id="GO:0005739">
    <property type="term" value="C:mitochondrion"/>
    <property type="evidence" value="ECO:0007669"/>
    <property type="project" value="GOC"/>
</dbReference>
<dbReference type="InterPro" id="IPR015089">
    <property type="entry name" value="UQCR"/>
</dbReference>
<evidence type="ECO:0000313" key="2">
    <source>
        <dbReference type="EMBL" id="RWS05064.1"/>
    </source>
</evidence>
<dbReference type="Gene3D" id="1.20.5.220">
    <property type="match status" value="1"/>
</dbReference>
<protein>
    <submittedName>
        <fullName evidence="2">Uncharacterized protein</fullName>
    </submittedName>
</protein>
<dbReference type="GO" id="GO:0006122">
    <property type="term" value="P:mitochondrial electron transport, ubiquinol to cytochrome c"/>
    <property type="evidence" value="ECO:0007669"/>
    <property type="project" value="InterPro"/>
</dbReference>
<gene>
    <name evidence="2" type="ORF">B4U79_16349</name>
</gene>
<keyword evidence="1" id="KW-0472">Membrane</keyword>
<accession>A0A3S3NSC4</accession>
<dbReference type="Proteomes" id="UP000285301">
    <property type="component" value="Unassembled WGS sequence"/>
</dbReference>
<keyword evidence="1" id="KW-1133">Transmembrane helix</keyword>
<evidence type="ECO:0000256" key="1">
    <source>
        <dbReference type="SAM" id="Phobius"/>
    </source>
</evidence>
<comment type="caution">
    <text evidence="2">The sequence shown here is derived from an EMBL/GenBank/DDBJ whole genome shotgun (WGS) entry which is preliminary data.</text>
</comment>
<dbReference type="EMBL" id="NCKU01005057">
    <property type="protein sequence ID" value="RWS05064.1"/>
    <property type="molecule type" value="Genomic_DNA"/>
</dbReference>
<keyword evidence="3" id="KW-1185">Reference proteome</keyword>
<proteinExistence type="predicted"/>
<reference evidence="2 3" key="1">
    <citation type="journal article" date="2018" name="Gigascience">
        <title>Genomes of trombidid mites reveal novel predicted allergens and laterally-transferred genes associated with secondary metabolism.</title>
        <authorList>
            <person name="Dong X."/>
            <person name="Chaisiri K."/>
            <person name="Xia D."/>
            <person name="Armstrong S.D."/>
            <person name="Fang Y."/>
            <person name="Donnelly M.J."/>
            <person name="Kadowaki T."/>
            <person name="McGarry J.W."/>
            <person name="Darby A.C."/>
            <person name="Makepeace B.L."/>
        </authorList>
    </citation>
    <scope>NUCLEOTIDE SEQUENCE [LARGE SCALE GENOMIC DNA]</scope>
    <source>
        <strain evidence="2">UoL-WK</strain>
    </source>
</reference>
<dbReference type="Pfam" id="PF08997">
    <property type="entry name" value="UCR_6-4kD"/>
    <property type="match status" value="1"/>
</dbReference>
<dbReference type="InterPro" id="IPR029027">
    <property type="entry name" value="Single_a-helix_sf"/>
</dbReference>
<evidence type="ECO:0000313" key="3">
    <source>
        <dbReference type="Proteomes" id="UP000285301"/>
    </source>
</evidence>
<feature type="transmembrane region" description="Helical" evidence="1">
    <location>
        <begin position="54"/>
        <end position="70"/>
    </location>
</feature>
<dbReference type="AlphaFoldDB" id="A0A3S3NSC4"/>
<sequence length="91" mass="10652">MGAGVEHHGSQSKSYIIPKNHLFMRRLKGLDLDPQTYAYNAKTLASHFGRWKQSYALMGLAFGFGFAYIAEWKTVFQYVPYINWHYKKDEE</sequence>